<keyword evidence="1" id="KW-0472">Membrane</keyword>
<feature type="transmembrane region" description="Helical" evidence="1">
    <location>
        <begin position="117"/>
        <end position="140"/>
    </location>
</feature>
<dbReference type="Proteomes" id="UP001585080">
    <property type="component" value="Unassembled WGS sequence"/>
</dbReference>
<reference evidence="2 3" key="1">
    <citation type="submission" date="2024-01" db="EMBL/GenBank/DDBJ databases">
        <title>Genome mining of biosynthetic gene clusters to explore secondary metabolites of Streptomyces sp.</title>
        <authorList>
            <person name="Baig A."/>
            <person name="Ajitkumar Shintre N."/>
            <person name="Kumar H."/>
            <person name="Anbarasu A."/>
            <person name="Ramaiah S."/>
        </authorList>
    </citation>
    <scope>NUCLEOTIDE SEQUENCE [LARGE SCALE GENOMIC DNA]</scope>
    <source>
        <strain evidence="2 3">A57</strain>
    </source>
</reference>
<feature type="transmembrane region" description="Helical" evidence="1">
    <location>
        <begin position="152"/>
        <end position="175"/>
    </location>
</feature>
<protein>
    <submittedName>
        <fullName evidence="2">ABC transporter permease subunit</fullName>
    </submittedName>
</protein>
<dbReference type="Pfam" id="PF12679">
    <property type="entry name" value="ABC2_membrane_2"/>
    <property type="match status" value="1"/>
</dbReference>
<gene>
    <name evidence="2" type="ORF">VSS16_18260</name>
</gene>
<feature type="transmembrane region" description="Helical" evidence="1">
    <location>
        <begin position="19"/>
        <end position="36"/>
    </location>
</feature>
<proteinExistence type="predicted"/>
<feature type="transmembrane region" description="Helical" evidence="1">
    <location>
        <begin position="182"/>
        <end position="201"/>
    </location>
</feature>
<dbReference type="RefSeq" id="WP_376733347.1">
    <property type="nucleotide sequence ID" value="NZ_JAYMRP010000014.1"/>
</dbReference>
<evidence type="ECO:0000313" key="2">
    <source>
        <dbReference type="EMBL" id="MFB8774647.1"/>
    </source>
</evidence>
<evidence type="ECO:0000256" key="1">
    <source>
        <dbReference type="SAM" id="Phobius"/>
    </source>
</evidence>
<name>A0ABV5ECW6_9ACTN</name>
<keyword evidence="1" id="KW-1133">Transmembrane helix</keyword>
<dbReference type="EMBL" id="JAYMRP010000014">
    <property type="protein sequence ID" value="MFB8774647.1"/>
    <property type="molecule type" value="Genomic_DNA"/>
</dbReference>
<keyword evidence="3" id="KW-1185">Reference proteome</keyword>
<feature type="transmembrane region" description="Helical" evidence="1">
    <location>
        <begin position="233"/>
        <end position="251"/>
    </location>
</feature>
<dbReference type="PANTHER" id="PTHR43471">
    <property type="entry name" value="ABC TRANSPORTER PERMEASE"/>
    <property type="match status" value="1"/>
</dbReference>
<sequence>MSTATAIYQKSLSDSRRSLVGWVIGCAFMGMAYASAYPSQKNNLDNIPQNLRDSMNIDNSAAGYLNAAEFGLVLPLLLLIYAIAAGHRATAGDEEAGQLDLVLAHPVTRTQLMLQRFANLVTGAFVISFVVWLALLAVRGNAELTSISPAQFLAQCLGLALLASTFGALAVALGAATGRRTVVLAGTAAVAVVTYALHTMAEPVGADWLAYLSPFHYYIGGEPLRNGFQWTDYGVLVVLTAVCLAVGASRFNRRDINS</sequence>
<keyword evidence="1" id="KW-0812">Transmembrane</keyword>
<comment type="caution">
    <text evidence="2">The sequence shown here is derived from an EMBL/GenBank/DDBJ whole genome shotgun (WGS) entry which is preliminary data.</text>
</comment>
<accession>A0ABV5ECW6</accession>
<dbReference type="PANTHER" id="PTHR43471:SF12">
    <property type="entry name" value="HYPOTHETICAL MEMBRANE PROTEIN, CONSERVED"/>
    <property type="match status" value="1"/>
</dbReference>
<feature type="transmembrane region" description="Helical" evidence="1">
    <location>
        <begin position="61"/>
        <end position="84"/>
    </location>
</feature>
<evidence type="ECO:0000313" key="3">
    <source>
        <dbReference type="Proteomes" id="UP001585080"/>
    </source>
</evidence>
<organism evidence="2 3">
    <name type="scientific">Streptomyces broussonetiae</name>
    <dbReference type="NCBI Taxonomy" id="2686304"/>
    <lineage>
        <taxon>Bacteria</taxon>
        <taxon>Bacillati</taxon>
        <taxon>Actinomycetota</taxon>
        <taxon>Actinomycetes</taxon>
        <taxon>Kitasatosporales</taxon>
        <taxon>Streptomycetaceae</taxon>
        <taxon>Streptomyces</taxon>
    </lineage>
</organism>